<proteinExistence type="predicted"/>
<dbReference type="AlphaFoldDB" id="A0A0C1IID5"/>
<dbReference type="Proteomes" id="UP000031408">
    <property type="component" value="Unassembled WGS sequence"/>
</dbReference>
<evidence type="ECO:0000313" key="1">
    <source>
        <dbReference type="EMBL" id="KIC93955.1"/>
    </source>
</evidence>
<dbReference type="EMBL" id="JSVC01000015">
    <property type="protein sequence ID" value="KIC93955.1"/>
    <property type="molecule type" value="Genomic_DNA"/>
</dbReference>
<keyword evidence="2" id="KW-1185">Reference proteome</keyword>
<evidence type="ECO:0000313" key="2">
    <source>
        <dbReference type="Proteomes" id="UP000031408"/>
    </source>
</evidence>
<dbReference type="OrthoDB" id="662803at2"/>
<protein>
    <submittedName>
        <fullName evidence="1">Uncharacterized protein</fullName>
    </submittedName>
</protein>
<dbReference type="RefSeq" id="WP_039140419.1">
    <property type="nucleotide sequence ID" value="NZ_JSVC01000015.1"/>
</dbReference>
<gene>
    <name evidence="1" type="ORF">OI18_12970</name>
</gene>
<name>A0A0C1IID5_9BACT</name>
<organism evidence="1 2">
    <name type="scientific">Flavihumibacter solisilvae</name>
    <dbReference type="NCBI Taxonomy" id="1349421"/>
    <lineage>
        <taxon>Bacteria</taxon>
        <taxon>Pseudomonadati</taxon>
        <taxon>Bacteroidota</taxon>
        <taxon>Chitinophagia</taxon>
        <taxon>Chitinophagales</taxon>
        <taxon>Chitinophagaceae</taxon>
        <taxon>Flavihumibacter</taxon>
    </lineage>
</organism>
<comment type="caution">
    <text evidence="1">The sequence shown here is derived from an EMBL/GenBank/DDBJ whole genome shotgun (WGS) entry which is preliminary data.</text>
</comment>
<reference evidence="1 2" key="1">
    <citation type="submission" date="2014-11" db="EMBL/GenBank/DDBJ databases">
        <title>Genome sequence of Flavihumibacter solisilvae 3-3.</title>
        <authorList>
            <person name="Zhou G."/>
            <person name="Li M."/>
            <person name="Wang G."/>
        </authorList>
    </citation>
    <scope>NUCLEOTIDE SEQUENCE [LARGE SCALE GENOMIC DNA]</scope>
    <source>
        <strain evidence="1 2">3-3</strain>
    </source>
</reference>
<sequence length="189" mass="20663">MSKVTENLLVKGARGKMGNQFVYKKRGDDTFMARLPKVDKDAEPTENQVKVRDRFSEASLYAKGAIADSEMKAEYERNLPSGRTAYNIAFRDYLKAPAVKSIDVSKYAGLAGSPIVVKAKDDFRVSEVIVSIRTATGELVEEGNAILNPINRNKWTYTTVADNPALAGGSVSVTARDIPGNEGRMDLTL</sequence>
<accession>A0A0C1IID5</accession>